<accession>A0AAW7Z6F9</accession>
<evidence type="ECO:0000256" key="1">
    <source>
        <dbReference type="SAM" id="Phobius"/>
    </source>
</evidence>
<organism evidence="3 5">
    <name type="scientific">Alteromonas stellipolaris</name>
    <dbReference type="NCBI Taxonomy" id="233316"/>
    <lineage>
        <taxon>Bacteria</taxon>
        <taxon>Pseudomonadati</taxon>
        <taxon>Pseudomonadota</taxon>
        <taxon>Gammaproteobacteria</taxon>
        <taxon>Alteromonadales</taxon>
        <taxon>Alteromonadaceae</taxon>
        <taxon>Alteromonas/Salinimonas group</taxon>
        <taxon>Alteromonas</taxon>
    </lineage>
</organism>
<keyword evidence="1" id="KW-0472">Membrane</keyword>
<feature type="transmembrane region" description="Helical" evidence="1">
    <location>
        <begin position="45"/>
        <end position="66"/>
    </location>
</feature>
<keyword evidence="4" id="KW-1185">Reference proteome</keyword>
<dbReference type="EMBL" id="CP013926">
    <property type="protein sequence ID" value="AMJ75492.1"/>
    <property type="molecule type" value="Genomic_DNA"/>
</dbReference>
<evidence type="ECO:0000313" key="2">
    <source>
        <dbReference type="EMBL" id="AMJ75492.1"/>
    </source>
</evidence>
<sequence length="155" mass="17759">MISFREKSLWVSLLVSAVIASIFGDSVYTLMFLQPNTSLDDTTALIMRITIAFIILEVALHIALAMNQQEDANIPEDERERYHRLTANNAGYWVLSAGIVSCVIQQMINNHIDFDVQNSYSNYALAPIELKLVLIFWLSEVTRFGTEIYYFRKES</sequence>
<feature type="transmembrane region" description="Helical" evidence="1">
    <location>
        <begin position="120"/>
        <end position="138"/>
    </location>
</feature>
<dbReference type="RefSeq" id="WP_057789760.1">
    <property type="nucleotide sequence ID" value="NZ_CAXIBE010000004.1"/>
</dbReference>
<dbReference type="Proteomes" id="UP000056750">
    <property type="component" value="Chromosome"/>
</dbReference>
<dbReference type="KEGG" id="asq:AVL57_16890"/>
<keyword evidence="1" id="KW-1133">Transmembrane helix</keyword>
<name>A0AAW7Z6F9_9ALTE</name>
<evidence type="ECO:0008006" key="6">
    <source>
        <dbReference type="Google" id="ProtNLM"/>
    </source>
</evidence>
<evidence type="ECO:0000313" key="3">
    <source>
        <dbReference type="EMBL" id="MDO6578863.1"/>
    </source>
</evidence>
<evidence type="ECO:0000313" key="4">
    <source>
        <dbReference type="Proteomes" id="UP000056750"/>
    </source>
</evidence>
<keyword evidence="1" id="KW-0812">Transmembrane</keyword>
<feature type="transmembrane region" description="Helical" evidence="1">
    <location>
        <begin position="87"/>
        <end position="108"/>
    </location>
</feature>
<dbReference type="AlphaFoldDB" id="A0AAW7Z6F9"/>
<feature type="transmembrane region" description="Helical" evidence="1">
    <location>
        <begin position="9"/>
        <end position="33"/>
    </location>
</feature>
<protein>
    <recommendedName>
        <fullName evidence="6">DUF2975 domain-containing protein</fullName>
    </recommendedName>
</protein>
<reference evidence="2 4" key="1">
    <citation type="submission" date="2015-12" db="EMBL/GenBank/DDBJ databases">
        <title>Intraspecies pangenome expansion in the marine bacterium Alteromonas.</title>
        <authorList>
            <person name="Lopez-Perez M."/>
            <person name="Rodriguez-Valera F."/>
        </authorList>
    </citation>
    <scope>NUCLEOTIDE SEQUENCE [LARGE SCALE GENOMIC DNA]</scope>
    <source>
        <strain evidence="2 4">LMG 21861</strain>
    </source>
</reference>
<gene>
    <name evidence="2" type="ORF">AVL57_16890</name>
    <name evidence="3" type="ORF">Q4527_15765</name>
</gene>
<proteinExistence type="predicted"/>
<dbReference type="Proteomes" id="UP001170717">
    <property type="component" value="Unassembled WGS sequence"/>
</dbReference>
<evidence type="ECO:0000313" key="5">
    <source>
        <dbReference type="Proteomes" id="UP001170717"/>
    </source>
</evidence>
<dbReference type="EMBL" id="JAUOQI010000013">
    <property type="protein sequence ID" value="MDO6578863.1"/>
    <property type="molecule type" value="Genomic_DNA"/>
</dbReference>
<reference evidence="3" key="2">
    <citation type="submission" date="2023-07" db="EMBL/GenBank/DDBJ databases">
        <title>Genome content predicts the carbon catabolic preferences of heterotrophic bacteria.</title>
        <authorList>
            <person name="Gralka M."/>
        </authorList>
    </citation>
    <scope>NUCLEOTIDE SEQUENCE</scope>
    <source>
        <strain evidence="3">F2M12</strain>
    </source>
</reference>